<proteinExistence type="predicted"/>
<evidence type="ECO:0000256" key="1">
    <source>
        <dbReference type="SAM" id="MobiDB-lite"/>
    </source>
</evidence>
<evidence type="ECO:0000313" key="2">
    <source>
        <dbReference type="EMBL" id="KAJ1195597.1"/>
    </source>
</evidence>
<keyword evidence="3" id="KW-1185">Reference proteome</keyword>
<organism evidence="2 3">
    <name type="scientific">Pleurodeles waltl</name>
    <name type="common">Iberian ribbed newt</name>
    <dbReference type="NCBI Taxonomy" id="8319"/>
    <lineage>
        <taxon>Eukaryota</taxon>
        <taxon>Metazoa</taxon>
        <taxon>Chordata</taxon>
        <taxon>Craniata</taxon>
        <taxon>Vertebrata</taxon>
        <taxon>Euteleostomi</taxon>
        <taxon>Amphibia</taxon>
        <taxon>Batrachia</taxon>
        <taxon>Caudata</taxon>
        <taxon>Salamandroidea</taxon>
        <taxon>Salamandridae</taxon>
        <taxon>Pleurodelinae</taxon>
        <taxon>Pleurodeles</taxon>
    </lineage>
</organism>
<feature type="region of interest" description="Disordered" evidence="1">
    <location>
        <begin position="205"/>
        <end position="269"/>
    </location>
</feature>
<feature type="region of interest" description="Disordered" evidence="1">
    <location>
        <begin position="130"/>
        <end position="157"/>
    </location>
</feature>
<protein>
    <submittedName>
        <fullName evidence="2">Uncharacterized protein</fullName>
    </submittedName>
</protein>
<dbReference type="AlphaFoldDB" id="A0AAV7V492"/>
<accession>A0AAV7V492</accession>
<dbReference type="Proteomes" id="UP001066276">
    <property type="component" value="Chromosome 2_2"/>
</dbReference>
<dbReference type="EMBL" id="JANPWB010000004">
    <property type="protein sequence ID" value="KAJ1195597.1"/>
    <property type="molecule type" value="Genomic_DNA"/>
</dbReference>
<comment type="caution">
    <text evidence="2">The sequence shown here is derived from an EMBL/GenBank/DDBJ whole genome shotgun (WGS) entry which is preliminary data.</text>
</comment>
<evidence type="ECO:0000313" key="3">
    <source>
        <dbReference type="Proteomes" id="UP001066276"/>
    </source>
</evidence>
<sequence>MRVPRSSALVLPVTSLPAWPGRGARTWTSADCPVQKCPTTHWQREPGLGAGPAPPKTGHKARAGAWARALLLQRLDTKREPGPGRGPCSSKDWTQSESQGLGACPAPPNTGHKVRAGARARALLLQRLDTKREPGPGRGPCSSKHWTQSESRGLGAGPCSIKDWHQVRAGTWARGPAPPKTDTKREPEPGCGALLHQRLTQSGSLSLGAGPCSSKDWTQSESRDLGAGPCSSKTDTKREPEPGCGALIHQRLTQSDSLSLGARPCSIKD</sequence>
<gene>
    <name evidence="2" type="ORF">NDU88_004874</name>
</gene>
<feature type="region of interest" description="Disordered" evidence="1">
    <location>
        <begin position="169"/>
        <end position="191"/>
    </location>
</feature>
<feature type="region of interest" description="Disordered" evidence="1">
    <location>
        <begin position="77"/>
        <end position="113"/>
    </location>
</feature>
<reference evidence="2" key="1">
    <citation type="journal article" date="2022" name="bioRxiv">
        <title>Sequencing and chromosome-scale assembly of the giantPleurodeles waltlgenome.</title>
        <authorList>
            <person name="Brown T."/>
            <person name="Elewa A."/>
            <person name="Iarovenko S."/>
            <person name="Subramanian E."/>
            <person name="Araus A.J."/>
            <person name="Petzold A."/>
            <person name="Susuki M."/>
            <person name="Suzuki K.-i.T."/>
            <person name="Hayashi T."/>
            <person name="Toyoda A."/>
            <person name="Oliveira C."/>
            <person name="Osipova E."/>
            <person name="Leigh N.D."/>
            <person name="Simon A."/>
            <person name="Yun M.H."/>
        </authorList>
    </citation>
    <scope>NUCLEOTIDE SEQUENCE</scope>
    <source>
        <strain evidence="2">20211129_DDA</strain>
        <tissue evidence="2">Liver</tissue>
    </source>
</reference>
<name>A0AAV7V492_PLEWA</name>
<feature type="region of interest" description="Disordered" evidence="1">
    <location>
        <begin position="39"/>
        <end position="60"/>
    </location>
</feature>